<proteinExistence type="predicted"/>
<dbReference type="AlphaFoldDB" id="A0A139PDU7"/>
<dbReference type="Proteomes" id="UP000072653">
    <property type="component" value="Unassembled WGS sequence"/>
</dbReference>
<protein>
    <submittedName>
        <fullName evidence="1">Uncharacterized protein</fullName>
    </submittedName>
</protein>
<gene>
    <name evidence="1" type="ORF">SORDD16_00766</name>
</gene>
<organism evidence="1 2">
    <name type="scientific">Streptococcus oralis</name>
    <dbReference type="NCBI Taxonomy" id="1303"/>
    <lineage>
        <taxon>Bacteria</taxon>
        <taxon>Bacillati</taxon>
        <taxon>Bacillota</taxon>
        <taxon>Bacilli</taxon>
        <taxon>Lactobacillales</taxon>
        <taxon>Streptococcaceae</taxon>
        <taxon>Streptococcus</taxon>
    </lineage>
</organism>
<evidence type="ECO:0000313" key="2">
    <source>
        <dbReference type="Proteomes" id="UP000072653"/>
    </source>
</evidence>
<name>A0A139PDU7_STROR</name>
<reference evidence="1 2" key="1">
    <citation type="submission" date="2016-01" db="EMBL/GenBank/DDBJ databases">
        <title>Highly variable Streptococcus oralis are common among viridans streptococci isolated from primates.</title>
        <authorList>
            <person name="Denapaite D."/>
            <person name="Rieger M."/>
            <person name="Koendgen S."/>
            <person name="Brueckner R."/>
            <person name="Ochigava I."/>
            <person name="Kappeler P."/>
            <person name="Maetz-Rensing K."/>
            <person name="Leendertz F."/>
            <person name="Hakenbeck R."/>
        </authorList>
    </citation>
    <scope>NUCLEOTIDE SEQUENCE [LARGE SCALE GENOMIC DNA]</scope>
    <source>
        <strain evidence="1 2">DD16</strain>
    </source>
</reference>
<evidence type="ECO:0000313" key="1">
    <source>
        <dbReference type="EMBL" id="KXT87402.1"/>
    </source>
</evidence>
<comment type="caution">
    <text evidence="1">The sequence shown here is derived from an EMBL/GenBank/DDBJ whole genome shotgun (WGS) entry which is preliminary data.</text>
</comment>
<sequence length="48" mass="5677">MQADELDLMFVELLDYFQQFKHGAGEPIKLVDGESDLHSFFRKRLSQF</sequence>
<accession>A0A139PDU7</accession>
<dbReference type="EMBL" id="LQOB01000090">
    <property type="protein sequence ID" value="KXT87402.1"/>
    <property type="molecule type" value="Genomic_DNA"/>
</dbReference>